<dbReference type="Proteomes" id="UP001293254">
    <property type="component" value="Unassembled WGS sequence"/>
</dbReference>
<reference evidence="2" key="2">
    <citation type="journal article" date="2024" name="Plant">
        <title>Genomic evolution and insights into agronomic trait innovations of Sesamum species.</title>
        <authorList>
            <person name="Miao H."/>
            <person name="Wang L."/>
            <person name="Qu L."/>
            <person name="Liu H."/>
            <person name="Sun Y."/>
            <person name="Le M."/>
            <person name="Wang Q."/>
            <person name="Wei S."/>
            <person name="Zheng Y."/>
            <person name="Lin W."/>
            <person name="Duan Y."/>
            <person name="Cao H."/>
            <person name="Xiong S."/>
            <person name="Wang X."/>
            <person name="Wei L."/>
            <person name="Li C."/>
            <person name="Ma Q."/>
            <person name="Ju M."/>
            <person name="Zhao R."/>
            <person name="Li G."/>
            <person name="Mu C."/>
            <person name="Tian Q."/>
            <person name="Mei H."/>
            <person name="Zhang T."/>
            <person name="Gao T."/>
            <person name="Zhang H."/>
        </authorList>
    </citation>
    <scope>NUCLEOTIDE SEQUENCE</scope>
    <source>
        <strain evidence="2">3651</strain>
    </source>
</reference>
<proteinExistence type="predicted"/>
<comment type="caution">
    <text evidence="2">The sequence shown here is derived from an EMBL/GenBank/DDBJ whole genome shotgun (WGS) entry which is preliminary data.</text>
</comment>
<evidence type="ECO:0000313" key="2">
    <source>
        <dbReference type="EMBL" id="KAK4426666.1"/>
    </source>
</evidence>
<dbReference type="EMBL" id="JACGWO010000005">
    <property type="protein sequence ID" value="KAK4426666.1"/>
    <property type="molecule type" value="Genomic_DNA"/>
</dbReference>
<name>A0AAE2CLJ8_9LAMI</name>
<accession>A0AAE2CLJ8</accession>
<reference evidence="2" key="1">
    <citation type="submission" date="2020-06" db="EMBL/GenBank/DDBJ databases">
        <authorList>
            <person name="Li T."/>
            <person name="Hu X."/>
            <person name="Zhang T."/>
            <person name="Song X."/>
            <person name="Zhang H."/>
            <person name="Dai N."/>
            <person name="Sheng W."/>
            <person name="Hou X."/>
            <person name="Wei L."/>
        </authorList>
    </citation>
    <scope>NUCLEOTIDE SEQUENCE</scope>
    <source>
        <strain evidence="2">3651</strain>
        <tissue evidence="2">Leaf</tissue>
    </source>
</reference>
<dbReference type="AlphaFoldDB" id="A0AAE2CLJ8"/>
<organism evidence="2 3">
    <name type="scientific">Sesamum alatum</name>
    <dbReference type="NCBI Taxonomy" id="300844"/>
    <lineage>
        <taxon>Eukaryota</taxon>
        <taxon>Viridiplantae</taxon>
        <taxon>Streptophyta</taxon>
        <taxon>Embryophyta</taxon>
        <taxon>Tracheophyta</taxon>
        <taxon>Spermatophyta</taxon>
        <taxon>Magnoliopsida</taxon>
        <taxon>eudicotyledons</taxon>
        <taxon>Gunneridae</taxon>
        <taxon>Pentapetalae</taxon>
        <taxon>asterids</taxon>
        <taxon>lamiids</taxon>
        <taxon>Lamiales</taxon>
        <taxon>Pedaliaceae</taxon>
        <taxon>Sesamum</taxon>
    </lineage>
</organism>
<evidence type="ECO:0000313" key="3">
    <source>
        <dbReference type="Proteomes" id="UP001293254"/>
    </source>
</evidence>
<feature type="region of interest" description="Disordered" evidence="1">
    <location>
        <begin position="1"/>
        <end position="28"/>
    </location>
</feature>
<keyword evidence="3" id="KW-1185">Reference proteome</keyword>
<gene>
    <name evidence="2" type="ORF">Salat_1435300</name>
</gene>
<protein>
    <submittedName>
        <fullName evidence="2">Uncharacterized protein</fullName>
    </submittedName>
</protein>
<sequence>MQPTLPPSLSLEKTPPPQLLEKTPPPSLLERRPSPHFCFSFFFFNQNRVDAVDLGVGQRFSGGSRRGAALATADLVVSLESRMRHQDGLIADGELREKNGMQPRDDELLRWVRRGEGGGGAGF</sequence>
<evidence type="ECO:0000256" key="1">
    <source>
        <dbReference type="SAM" id="MobiDB-lite"/>
    </source>
</evidence>
<feature type="compositionally biased region" description="Pro residues" evidence="1">
    <location>
        <begin position="14"/>
        <end position="27"/>
    </location>
</feature>